<protein>
    <submittedName>
        <fullName evidence="1">Uncharacterized protein</fullName>
    </submittedName>
</protein>
<gene>
    <name evidence="1" type="ORF">QLX08_003566</name>
</gene>
<comment type="caution">
    <text evidence="1">The sequence shown here is derived from an EMBL/GenBank/DDBJ whole genome shotgun (WGS) entry which is preliminary data.</text>
</comment>
<proteinExistence type="predicted"/>
<evidence type="ECO:0000313" key="2">
    <source>
        <dbReference type="Proteomes" id="UP001432146"/>
    </source>
</evidence>
<dbReference type="EMBL" id="JAWNGG020000051">
    <property type="protein sequence ID" value="KAK9305445.1"/>
    <property type="molecule type" value="Genomic_DNA"/>
</dbReference>
<name>A0AAW1A698_9HYME</name>
<reference evidence="1 2" key="1">
    <citation type="submission" date="2024-05" db="EMBL/GenBank/DDBJ databases">
        <title>The nuclear and mitochondrial genome assemblies of Tetragonisca angustula (Apidae: Meliponini), a tiny yet remarkable pollinator in the Neotropics.</title>
        <authorList>
            <person name="Ferrari R."/>
            <person name="Ricardo P.C."/>
            <person name="Dias F.C."/>
            <person name="Araujo N.S."/>
            <person name="Soares D.O."/>
            <person name="Zhou Q.-S."/>
            <person name="Zhu C.-D."/>
            <person name="Coutinho L."/>
            <person name="Airas M.C."/>
            <person name="Batista T.M."/>
        </authorList>
    </citation>
    <scope>NUCLEOTIDE SEQUENCE [LARGE SCALE GENOMIC DNA]</scope>
    <source>
        <strain evidence="1">ASF017062</strain>
        <tissue evidence="1">Abdomen</tissue>
    </source>
</reference>
<keyword evidence="2" id="KW-1185">Reference proteome</keyword>
<dbReference type="Proteomes" id="UP001432146">
    <property type="component" value="Unassembled WGS sequence"/>
</dbReference>
<accession>A0AAW1A698</accession>
<sequence length="130" mass="14432">MAVVPAGHTRCALERSFIATSALLSSTGAPSSIIGRLPVGAENHRGEQAPLRCDLLSRVETSLRRHDFVFTNPTFGLATGRKKIGSLDRCEMKLGVVLEWFSEYINGDRGQTLTDVWDRRMEVESRNRSV</sequence>
<dbReference type="AlphaFoldDB" id="A0AAW1A698"/>
<organism evidence="1 2">
    <name type="scientific">Tetragonisca angustula</name>
    <dbReference type="NCBI Taxonomy" id="166442"/>
    <lineage>
        <taxon>Eukaryota</taxon>
        <taxon>Metazoa</taxon>
        <taxon>Ecdysozoa</taxon>
        <taxon>Arthropoda</taxon>
        <taxon>Hexapoda</taxon>
        <taxon>Insecta</taxon>
        <taxon>Pterygota</taxon>
        <taxon>Neoptera</taxon>
        <taxon>Endopterygota</taxon>
        <taxon>Hymenoptera</taxon>
        <taxon>Apocrita</taxon>
        <taxon>Aculeata</taxon>
        <taxon>Apoidea</taxon>
        <taxon>Anthophila</taxon>
        <taxon>Apidae</taxon>
        <taxon>Tetragonisca</taxon>
    </lineage>
</organism>
<evidence type="ECO:0000313" key="1">
    <source>
        <dbReference type="EMBL" id="KAK9305445.1"/>
    </source>
</evidence>